<dbReference type="InterPro" id="IPR033989">
    <property type="entry name" value="CD209-like_CTLD"/>
</dbReference>
<reference evidence="8" key="2">
    <citation type="submission" date="2025-08" db="UniProtKB">
        <authorList>
            <consortium name="RefSeq"/>
        </authorList>
    </citation>
    <scope>IDENTIFICATION</scope>
</reference>
<sequence>MDAVYEDQRDTGKVQLETGKVMAFETRDRYTSLIKQKPLVIYLLLALSYLLIIILFGLVISNERRLPSQVTKLHKELQRSKELFPCGSRSREWEYYDERCYFFSIEDATWHTAKSHCEERNSMLVVIHDQAKQNFLQSQTRNQRFWIGLSDENTEGDWRWIDGTNYTKGFKNWKTGEPNDQSGEDCATMDSVGQWNDLKCNTKALYVCEKPLPS</sequence>
<dbReference type="CDD" id="cd03590">
    <property type="entry name" value="CLECT_DC-SIGN_like"/>
    <property type="match status" value="1"/>
</dbReference>
<reference evidence="7" key="1">
    <citation type="submission" date="2025-05" db="UniProtKB">
        <authorList>
            <consortium name="RefSeq"/>
        </authorList>
    </citation>
    <scope>NUCLEOTIDE SEQUENCE [LARGE SCALE GENOMIC DNA]</scope>
</reference>
<evidence type="ECO:0000256" key="1">
    <source>
        <dbReference type="ARBA" id="ARBA00004613"/>
    </source>
</evidence>
<evidence type="ECO:0000313" key="7">
    <source>
        <dbReference type="Proteomes" id="UP001652642"/>
    </source>
</evidence>
<comment type="subcellular location">
    <subcellularLocation>
        <location evidence="1">Secreted</location>
    </subcellularLocation>
</comment>
<name>A0A6J0SJ07_9SAUR</name>
<dbReference type="OrthoDB" id="2142683at2759"/>
<keyword evidence="2" id="KW-0964">Secreted</keyword>
<dbReference type="GO" id="GO:0030246">
    <property type="term" value="F:carbohydrate binding"/>
    <property type="evidence" value="ECO:0007669"/>
    <property type="project" value="UniProtKB-KW"/>
</dbReference>
<accession>A0A6J0SJ07</accession>
<proteinExistence type="predicted"/>
<evidence type="ECO:0000256" key="2">
    <source>
        <dbReference type="ARBA" id="ARBA00022525"/>
    </source>
</evidence>
<keyword evidence="7" id="KW-1185">Reference proteome</keyword>
<dbReference type="AlphaFoldDB" id="A0A6J0SJ07"/>
<dbReference type="InParanoid" id="A0A6J0SJ07"/>
<keyword evidence="5" id="KW-0812">Transmembrane</keyword>
<feature type="domain" description="C-type lectin" evidence="6">
    <location>
        <begin position="96"/>
        <end position="209"/>
    </location>
</feature>
<evidence type="ECO:0000313" key="8">
    <source>
        <dbReference type="RefSeq" id="XP_020635055.2"/>
    </source>
</evidence>
<dbReference type="GeneID" id="110071746"/>
<keyword evidence="3" id="KW-0430">Lectin</keyword>
<dbReference type="Proteomes" id="UP001652642">
    <property type="component" value="Chromosome 2"/>
</dbReference>
<dbReference type="InterPro" id="IPR018378">
    <property type="entry name" value="C-type_lectin_CS"/>
</dbReference>
<dbReference type="PROSITE" id="PS00615">
    <property type="entry name" value="C_TYPE_LECTIN_1"/>
    <property type="match status" value="1"/>
</dbReference>
<feature type="transmembrane region" description="Helical" evidence="5">
    <location>
        <begin position="39"/>
        <end position="60"/>
    </location>
</feature>
<evidence type="ECO:0000256" key="3">
    <source>
        <dbReference type="ARBA" id="ARBA00022734"/>
    </source>
</evidence>
<dbReference type="SMART" id="SM00034">
    <property type="entry name" value="CLECT"/>
    <property type="match status" value="1"/>
</dbReference>
<evidence type="ECO:0000259" key="6">
    <source>
        <dbReference type="PROSITE" id="PS50041"/>
    </source>
</evidence>
<gene>
    <name evidence="8" type="primary">LOC110071746</name>
</gene>
<keyword evidence="4" id="KW-1015">Disulfide bond</keyword>
<evidence type="ECO:0000256" key="4">
    <source>
        <dbReference type="ARBA" id="ARBA00023157"/>
    </source>
</evidence>
<dbReference type="RefSeq" id="XP_020635055.2">
    <property type="nucleotide sequence ID" value="XM_020779396.2"/>
</dbReference>
<protein>
    <submittedName>
        <fullName evidence="8">Hepatic lectin-like</fullName>
    </submittedName>
</protein>
<dbReference type="PANTHER" id="PTHR22803">
    <property type="entry name" value="MANNOSE, PHOSPHOLIPASE, LECTIN RECEPTOR RELATED"/>
    <property type="match status" value="1"/>
</dbReference>
<organism evidence="7 8">
    <name type="scientific">Pogona vitticeps</name>
    <name type="common">central bearded dragon</name>
    <dbReference type="NCBI Taxonomy" id="103695"/>
    <lineage>
        <taxon>Eukaryota</taxon>
        <taxon>Metazoa</taxon>
        <taxon>Chordata</taxon>
        <taxon>Craniata</taxon>
        <taxon>Vertebrata</taxon>
        <taxon>Euteleostomi</taxon>
        <taxon>Lepidosauria</taxon>
        <taxon>Squamata</taxon>
        <taxon>Bifurcata</taxon>
        <taxon>Unidentata</taxon>
        <taxon>Episquamata</taxon>
        <taxon>Toxicofera</taxon>
        <taxon>Iguania</taxon>
        <taxon>Acrodonta</taxon>
        <taxon>Agamidae</taxon>
        <taxon>Amphibolurinae</taxon>
        <taxon>Pogona</taxon>
    </lineage>
</organism>
<dbReference type="KEGG" id="pvt:110071746"/>
<dbReference type="Pfam" id="PF00059">
    <property type="entry name" value="Lectin_C"/>
    <property type="match status" value="1"/>
</dbReference>
<dbReference type="InterPro" id="IPR016186">
    <property type="entry name" value="C-type_lectin-like/link_sf"/>
</dbReference>
<dbReference type="InterPro" id="IPR001304">
    <property type="entry name" value="C-type_lectin-like"/>
</dbReference>
<keyword evidence="5" id="KW-1133">Transmembrane helix</keyword>
<dbReference type="GO" id="GO:0005576">
    <property type="term" value="C:extracellular region"/>
    <property type="evidence" value="ECO:0007669"/>
    <property type="project" value="UniProtKB-SubCell"/>
</dbReference>
<dbReference type="InterPro" id="IPR050111">
    <property type="entry name" value="C-type_lectin/snaclec_domain"/>
</dbReference>
<dbReference type="InterPro" id="IPR016187">
    <property type="entry name" value="CTDL_fold"/>
</dbReference>
<dbReference type="Gene3D" id="3.10.100.10">
    <property type="entry name" value="Mannose-Binding Protein A, subunit A"/>
    <property type="match status" value="1"/>
</dbReference>
<dbReference type="SUPFAM" id="SSF56436">
    <property type="entry name" value="C-type lectin-like"/>
    <property type="match status" value="1"/>
</dbReference>
<dbReference type="PROSITE" id="PS50041">
    <property type="entry name" value="C_TYPE_LECTIN_2"/>
    <property type="match status" value="1"/>
</dbReference>
<evidence type="ECO:0000256" key="5">
    <source>
        <dbReference type="SAM" id="Phobius"/>
    </source>
</evidence>
<keyword evidence="5" id="KW-0472">Membrane</keyword>